<accession>A0A8A3P6J9</accession>
<proteinExistence type="predicted"/>
<evidence type="ECO:0000313" key="2">
    <source>
        <dbReference type="Proteomes" id="UP000672032"/>
    </source>
</evidence>
<organism evidence="1 2">
    <name type="scientific">Monilinia vaccinii-corymbosi</name>
    <dbReference type="NCBI Taxonomy" id="61207"/>
    <lineage>
        <taxon>Eukaryota</taxon>
        <taxon>Fungi</taxon>
        <taxon>Dikarya</taxon>
        <taxon>Ascomycota</taxon>
        <taxon>Pezizomycotina</taxon>
        <taxon>Leotiomycetes</taxon>
        <taxon>Helotiales</taxon>
        <taxon>Sclerotiniaceae</taxon>
        <taxon>Monilinia</taxon>
    </lineage>
</organism>
<keyword evidence="2" id="KW-1185">Reference proteome</keyword>
<dbReference type="AlphaFoldDB" id="A0A8A3P6J9"/>
<reference evidence="1" key="1">
    <citation type="submission" date="2020-10" db="EMBL/GenBank/DDBJ databases">
        <title>Genome Sequence of Monilinia vaccinii-corymbosi Sheds Light on Mummy Berry Disease Infection of Blueberry and Mating Type.</title>
        <authorList>
            <person name="Yow A.G."/>
            <person name="Zhang Y."/>
            <person name="Bansal K."/>
            <person name="Eacker S.M."/>
            <person name="Sullivan S."/>
            <person name="Liachko I."/>
            <person name="Cubeta M.A."/>
            <person name="Rollins J.A."/>
            <person name="Ashrafi H."/>
        </authorList>
    </citation>
    <scope>NUCLEOTIDE SEQUENCE</scope>
    <source>
        <strain evidence="1">RL-1</strain>
    </source>
</reference>
<protein>
    <submittedName>
        <fullName evidence="1">Uncharacterized protein</fullName>
    </submittedName>
</protein>
<evidence type="ECO:0000313" key="1">
    <source>
        <dbReference type="EMBL" id="QSZ31286.1"/>
    </source>
</evidence>
<gene>
    <name evidence="1" type="ORF">DSL72_000849</name>
</gene>
<dbReference type="EMBL" id="CP063406">
    <property type="protein sequence ID" value="QSZ31286.1"/>
    <property type="molecule type" value="Genomic_DNA"/>
</dbReference>
<name>A0A8A3P6J9_9HELO</name>
<sequence>METRVAKSSETSQPEKNIVVEQLAESGAKFKIIGGRTYYANGNDEIVIRVSTEKEPHDAHTYHELTICENEPVVVRVGGGGRVLRNKLFRCGHPKGCGRHYHRECGRAVGCLYYGSGMKLECPVHYQGWEEDGIRFRYEPERAGSDFDRVVAEIRGLLSENEWDVGDRPIVGEINMGAINTLLLIGKYRQQVGDTEFLLLMRDLVDEVLRTVASKGDD</sequence>
<dbReference type="Proteomes" id="UP000672032">
    <property type="component" value="Chromosome 2"/>
</dbReference>